<evidence type="ECO:0000313" key="3">
    <source>
        <dbReference type="EMBL" id="RMX08482.1"/>
    </source>
</evidence>
<name>A0A3M6R170_9BURK</name>
<organism evidence="3 4">
    <name type="scientific">Corticibacter populi</name>
    <dbReference type="NCBI Taxonomy" id="1550736"/>
    <lineage>
        <taxon>Bacteria</taxon>
        <taxon>Pseudomonadati</taxon>
        <taxon>Pseudomonadota</taxon>
        <taxon>Betaproteobacteria</taxon>
        <taxon>Burkholderiales</taxon>
        <taxon>Comamonadaceae</taxon>
        <taxon>Corticibacter</taxon>
    </lineage>
</organism>
<evidence type="ECO:0008006" key="5">
    <source>
        <dbReference type="Google" id="ProtNLM"/>
    </source>
</evidence>
<accession>A0A3M6R170</accession>
<keyword evidence="4" id="KW-1185">Reference proteome</keyword>
<feature type="signal peptide" evidence="2">
    <location>
        <begin position="1"/>
        <end position="19"/>
    </location>
</feature>
<evidence type="ECO:0000256" key="1">
    <source>
        <dbReference type="SAM" id="Coils"/>
    </source>
</evidence>
<dbReference type="Proteomes" id="UP000278006">
    <property type="component" value="Unassembled WGS sequence"/>
</dbReference>
<protein>
    <recommendedName>
        <fullName evidence="5">DUF2514 family protein</fullName>
    </recommendedName>
</protein>
<dbReference type="EMBL" id="RDQO01000001">
    <property type="protein sequence ID" value="RMX08482.1"/>
    <property type="molecule type" value="Genomic_DNA"/>
</dbReference>
<reference evidence="3 4" key="1">
    <citation type="submission" date="2018-10" db="EMBL/GenBank/DDBJ databases">
        <title>Draft genome of Cortibacter populi DSM10536.</title>
        <authorList>
            <person name="Bernier A.-M."/>
            <person name="Bernard K."/>
        </authorList>
    </citation>
    <scope>NUCLEOTIDE SEQUENCE [LARGE SCALE GENOMIC DNA]</scope>
    <source>
        <strain evidence="3 4">DSM 105136</strain>
    </source>
</reference>
<evidence type="ECO:0000256" key="2">
    <source>
        <dbReference type="SAM" id="SignalP"/>
    </source>
</evidence>
<evidence type="ECO:0000313" key="4">
    <source>
        <dbReference type="Proteomes" id="UP000278006"/>
    </source>
</evidence>
<gene>
    <name evidence="3" type="ORF">D8I35_05230</name>
</gene>
<proteinExistence type="predicted"/>
<keyword evidence="1" id="KW-0175">Coiled coil</keyword>
<dbReference type="AlphaFoldDB" id="A0A3M6R170"/>
<feature type="coiled-coil region" evidence="1">
    <location>
        <begin position="24"/>
        <end position="69"/>
    </location>
</feature>
<sequence length="157" mass="16802">MKVLLPACVACAAVGIALGAWLATAKADARVAEAQTRIERIEREHAQALAEQRETALDEQNRMQEIKDAAIEQAQRDLAAARAGERNAWDAYVSLRDSTTLVRERLSQVSGEAQREFAVAAAGLLAQCSAEYQGVAAAAGELAVELKKVLAAWPTTD</sequence>
<feature type="chain" id="PRO_5018123733" description="DUF2514 family protein" evidence="2">
    <location>
        <begin position="20"/>
        <end position="157"/>
    </location>
</feature>
<comment type="caution">
    <text evidence="3">The sequence shown here is derived from an EMBL/GenBank/DDBJ whole genome shotgun (WGS) entry which is preliminary data.</text>
</comment>
<dbReference type="RefSeq" id="WP_122226608.1">
    <property type="nucleotide sequence ID" value="NZ_RDQO01000001.1"/>
</dbReference>
<keyword evidence="2" id="KW-0732">Signal</keyword>